<proteinExistence type="predicted"/>
<organism evidence="1 2">
    <name type="scientific">Pisolithus microcarpus 441</name>
    <dbReference type="NCBI Taxonomy" id="765257"/>
    <lineage>
        <taxon>Eukaryota</taxon>
        <taxon>Fungi</taxon>
        <taxon>Dikarya</taxon>
        <taxon>Basidiomycota</taxon>
        <taxon>Agaricomycotina</taxon>
        <taxon>Agaricomycetes</taxon>
        <taxon>Agaricomycetidae</taxon>
        <taxon>Boletales</taxon>
        <taxon>Sclerodermatineae</taxon>
        <taxon>Pisolithaceae</taxon>
        <taxon>Pisolithus</taxon>
    </lineage>
</organism>
<dbReference type="STRING" id="765257.A0A0C9XN05"/>
<evidence type="ECO:0000313" key="2">
    <source>
        <dbReference type="Proteomes" id="UP000054018"/>
    </source>
</evidence>
<gene>
    <name evidence="1" type="ORF">PISMIDRAFT_118177</name>
</gene>
<feature type="non-terminal residue" evidence="1">
    <location>
        <position position="1"/>
    </location>
</feature>
<dbReference type="AlphaFoldDB" id="A0A0C9XN05"/>
<sequence length="92" mass="10885">TQNDYIREWIPQMDDFLQILLGLEAPPVPRMCYICQKDGVYRCPDCMHQPLLCTNCCHTTHASHPFHRIQQWTGDFFEDCALHMRLNRGKSF</sequence>
<dbReference type="OrthoDB" id="3004525at2759"/>
<dbReference type="Proteomes" id="UP000054018">
    <property type="component" value="Unassembled WGS sequence"/>
</dbReference>
<keyword evidence="2" id="KW-1185">Reference proteome</keyword>
<dbReference type="HOGENOM" id="CLU_161759_2_0_1"/>
<evidence type="ECO:0008006" key="3">
    <source>
        <dbReference type="Google" id="ProtNLM"/>
    </source>
</evidence>
<evidence type="ECO:0000313" key="1">
    <source>
        <dbReference type="EMBL" id="KIK13805.1"/>
    </source>
</evidence>
<dbReference type="EMBL" id="KN833973">
    <property type="protein sequence ID" value="KIK13805.1"/>
    <property type="molecule type" value="Genomic_DNA"/>
</dbReference>
<protein>
    <recommendedName>
        <fullName evidence="3">CxC2-like cysteine cluster KDZ transposase-associated domain-containing protein</fullName>
    </recommendedName>
</protein>
<name>A0A0C9XN05_9AGAM</name>
<reference evidence="1 2" key="1">
    <citation type="submission" date="2014-04" db="EMBL/GenBank/DDBJ databases">
        <authorList>
            <consortium name="DOE Joint Genome Institute"/>
            <person name="Kuo A."/>
            <person name="Kohler A."/>
            <person name="Costa M.D."/>
            <person name="Nagy L.G."/>
            <person name="Floudas D."/>
            <person name="Copeland A."/>
            <person name="Barry K.W."/>
            <person name="Cichocki N."/>
            <person name="Veneault-Fourrey C."/>
            <person name="LaButti K."/>
            <person name="Lindquist E.A."/>
            <person name="Lipzen A."/>
            <person name="Lundell T."/>
            <person name="Morin E."/>
            <person name="Murat C."/>
            <person name="Sun H."/>
            <person name="Tunlid A."/>
            <person name="Henrissat B."/>
            <person name="Grigoriev I.V."/>
            <person name="Hibbett D.S."/>
            <person name="Martin F."/>
            <person name="Nordberg H.P."/>
            <person name="Cantor M.N."/>
            <person name="Hua S.X."/>
        </authorList>
    </citation>
    <scope>NUCLEOTIDE SEQUENCE [LARGE SCALE GENOMIC DNA]</scope>
    <source>
        <strain evidence="1 2">441</strain>
    </source>
</reference>
<accession>A0A0C9XN05</accession>
<reference evidence="2" key="2">
    <citation type="submission" date="2015-01" db="EMBL/GenBank/DDBJ databases">
        <title>Evolutionary Origins and Diversification of the Mycorrhizal Mutualists.</title>
        <authorList>
            <consortium name="DOE Joint Genome Institute"/>
            <consortium name="Mycorrhizal Genomics Consortium"/>
            <person name="Kohler A."/>
            <person name="Kuo A."/>
            <person name="Nagy L.G."/>
            <person name="Floudas D."/>
            <person name="Copeland A."/>
            <person name="Barry K.W."/>
            <person name="Cichocki N."/>
            <person name="Veneault-Fourrey C."/>
            <person name="LaButti K."/>
            <person name="Lindquist E.A."/>
            <person name="Lipzen A."/>
            <person name="Lundell T."/>
            <person name="Morin E."/>
            <person name="Murat C."/>
            <person name="Riley R."/>
            <person name="Ohm R."/>
            <person name="Sun H."/>
            <person name="Tunlid A."/>
            <person name="Henrissat B."/>
            <person name="Grigoriev I.V."/>
            <person name="Hibbett D.S."/>
            <person name="Martin F."/>
        </authorList>
    </citation>
    <scope>NUCLEOTIDE SEQUENCE [LARGE SCALE GENOMIC DNA]</scope>
    <source>
        <strain evidence="2">441</strain>
    </source>
</reference>